<dbReference type="InterPro" id="IPR048089">
    <property type="entry name" value="McdA"/>
</dbReference>
<dbReference type="Proteomes" id="UP000245124">
    <property type="component" value="Unassembled WGS sequence"/>
</dbReference>
<dbReference type="PANTHER" id="PTHR13696:SF96">
    <property type="entry name" value="COBQ_COBB_MIND_PARA NUCLEOTIDE BINDING DOMAIN-CONTAINING PROTEIN"/>
    <property type="match status" value="1"/>
</dbReference>
<name>A0A2R5FZC0_NOSCO</name>
<dbReference type="AlphaFoldDB" id="A0A2R5FZC0"/>
<dbReference type="RefSeq" id="WP_109013486.1">
    <property type="nucleotide sequence ID" value="NZ_BDUD01000007.1"/>
</dbReference>
<proteinExistence type="predicted"/>
<dbReference type="EMBL" id="BDUD01000007">
    <property type="protein sequence ID" value="GBG23625.1"/>
    <property type="molecule type" value="Genomic_DNA"/>
</dbReference>
<dbReference type="Gene3D" id="3.40.50.300">
    <property type="entry name" value="P-loop containing nucleotide triphosphate hydrolases"/>
    <property type="match status" value="1"/>
</dbReference>
<organism evidence="2 3">
    <name type="scientific">Nostoc commune NIES-4072</name>
    <dbReference type="NCBI Taxonomy" id="2005467"/>
    <lineage>
        <taxon>Bacteria</taxon>
        <taxon>Bacillati</taxon>
        <taxon>Cyanobacteriota</taxon>
        <taxon>Cyanophyceae</taxon>
        <taxon>Nostocales</taxon>
        <taxon>Nostocaceae</taxon>
        <taxon>Nostoc</taxon>
    </lineage>
</organism>
<dbReference type="InterPro" id="IPR027417">
    <property type="entry name" value="P-loop_NTPase"/>
</dbReference>
<dbReference type="NCBIfam" id="NF041546">
    <property type="entry name" value="ParA_partition"/>
    <property type="match status" value="1"/>
</dbReference>
<sequence length="206" mass="21211">MKTIAIISRKGGAGKTTLAVHLAVAATIDGLSTAIIDLDPQASAAGWGDSRTLDAPAVVSAQAARLPKVLEAAASNGADIVFIDTAPHSETAALAAIRAADLILIPCRPAILDLRAISDSIDLVKLANKTVTVVLNAVPPRGSSASEAIEAIATYGVAVAPIQVGQRAAFVHSLTAGQTAQEYEPSGRAAEEIEQLYKWICKQVNI</sequence>
<feature type="domain" description="CobQ/CobB/MinD/ParA nucleotide binding" evidence="1">
    <location>
        <begin position="4"/>
        <end position="171"/>
    </location>
</feature>
<accession>A0A2R5FZC0</accession>
<dbReference type="Pfam" id="PF01656">
    <property type="entry name" value="CbiA"/>
    <property type="match status" value="1"/>
</dbReference>
<dbReference type="InterPro" id="IPR050678">
    <property type="entry name" value="DNA_Partitioning_ATPase"/>
</dbReference>
<evidence type="ECO:0000313" key="3">
    <source>
        <dbReference type="Proteomes" id="UP000245124"/>
    </source>
</evidence>
<evidence type="ECO:0000313" key="2">
    <source>
        <dbReference type="EMBL" id="GBG23625.1"/>
    </source>
</evidence>
<dbReference type="PANTHER" id="PTHR13696">
    <property type="entry name" value="P-LOOP CONTAINING NUCLEOSIDE TRIPHOSPHATE HYDROLASE"/>
    <property type="match status" value="1"/>
</dbReference>
<gene>
    <name evidence="2" type="primary">parA_1</name>
    <name evidence="2" type="ORF">NIES4072_73370</name>
</gene>
<keyword evidence="3" id="KW-1185">Reference proteome</keyword>
<dbReference type="SUPFAM" id="SSF52540">
    <property type="entry name" value="P-loop containing nucleoside triphosphate hydrolases"/>
    <property type="match status" value="1"/>
</dbReference>
<comment type="caution">
    <text evidence="2">The sequence shown here is derived from an EMBL/GenBank/DDBJ whole genome shotgun (WGS) entry which is preliminary data.</text>
</comment>
<dbReference type="OrthoDB" id="3173068at2"/>
<dbReference type="PIRSF" id="PIRSF009320">
    <property type="entry name" value="Nuc_binding_HP_1000"/>
    <property type="match status" value="1"/>
</dbReference>
<dbReference type="CDD" id="cd02042">
    <property type="entry name" value="ParAB_family"/>
    <property type="match status" value="1"/>
</dbReference>
<protein>
    <submittedName>
        <fullName evidence="2">Partition protein</fullName>
    </submittedName>
</protein>
<dbReference type="InterPro" id="IPR002586">
    <property type="entry name" value="CobQ/CobB/MinD/ParA_Nub-bd_dom"/>
</dbReference>
<reference evidence="2 3" key="1">
    <citation type="submission" date="2017-06" db="EMBL/GenBank/DDBJ databases">
        <title>Genome sequencing of cyanobaciteial culture collection at National Institute for Environmental Studies (NIES).</title>
        <authorList>
            <person name="Hirose Y."/>
            <person name="Shimura Y."/>
            <person name="Fujisawa T."/>
            <person name="Nakamura Y."/>
            <person name="Kawachi M."/>
        </authorList>
    </citation>
    <scope>NUCLEOTIDE SEQUENCE [LARGE SCALE GENOMIC DNA]</scope>
    <source>
        <strain evidence="2 3">NIES-4072</strain>
    </source>
</reference>
<evidence type="ECO:0000259" key="1">
    <source>
        <dbReference type="Pfam" id="PF01656"/>
    </source>
</evidence>